<protein>
    <submittedName>
        <fullName evidence="1">Uncharacterized protein</fullName>
    </submittedName>
</protein>
<evidence type="ECO:0000313" key="1">
    <source>
        <dbReference type="EMBL" id="GFO13189.1"/>
    </source>
</evidence>
<dbReference type="Proteomes" id="UP000735302">
    <property type="component" value="Unassembled WGS sequence"/>
</dbReference>
<proteinExistence type="predicted"/>
<evidence type="ECO:0000313" key="2">
    <source>
        <dbReference type="Proteomes" id="UP000735302"/>
    </source>
</evidence>
<organism evidence="1 2">
    <name type="scientific">Plakobranchus ocellatus</name>
    <dbReference type="NCBI Taxonomy" id="259542"/>
    <lineage>
        <taxon>Eukaryota</taxon>
        <taxon>Metazoa</taxon>
        <taxon>Spiralia</taxon>
        <taxon>Lophotrochozoa</taxon>
        <taxon>Mollusca</taxon>
        <taxon>Gastropoda</taxon>
        <taxon>Heterobranchia</taxon>
        <taxon>Euthyneura</taxon>
        <taxon>Panpulmonata</taxon>
        <taxon>Sacoglossa</taxon>
        <taxon>Placobranchoidea</taxon>
        <taxon>Plakobranchidae</taxon>
        <taxon>Plakobranchus</taxon>
    </lineage>
</organism>
<dbReference type="AlphaFoldDB" id="A0AAV4AZK9"/>
<accession>A0AAV4AZK9</accession>
<reference evidence="1 2" key="1">
    <citation type="journal article" date="2021" name="Elife">
        <title>Chloroplast acquisition without the gene transfer in kleptoplastic sea slugs, Plakobranchus ocellatus.</title>
        <authorList>
            <person name="Maeda T."/>
            <person name="Takahashi S."/>
            <person name="Yoshida T."/>
            <person name="Shimamura S."/>
            <person name="Takaki Y."/>
            <person name="Nagai Y."/>
            <person name="Toyoda A."/>
            <person name="Suzuki Y."/>
            <person name="Arimoto A."/>
            <person name="Ishii H."/>
            <person name="Satoh N."/>
            <person name="Nishiyama T."/>
            <person name="Hasebe M."/>
            <person name="Maruyama T."/>
            <person name="Minagawa J."/>
            <person name="Obokata J."/>
            <person name="Shigenobu S."/>
        </authorList>
    </citation>
    <scope>NUCLEOTIDE SEQUENCE [LARGE SCALE GENOMIC DNA]</scope>
</reference>
<sequence>MWHRLCRTIQATSYSRTMPQPIVPGKLKLTSQDNRSVSSTLASSITRHEPIEHVWDILGRHIHGMNPAPQNNAQLAQSLTNAWTPSHKVKFSTSSII</sequence>
<dbReference type="EMBL" id="BLXT01004481">
    <property type="protein sequence ID" value="GFO13189.1"/>
    <property type="molecule type" value="Genomic_DNA"/>
</dbReference>
<gene>
    <name evidence="1" type="ORF">PoB_003969400</name>
</gene>
<keyword evidence="2" id="KW-1185">Reference proteome</keyword>
<name>A0AAV4AZK9_9GAST</name>
<comment type="caution">
    <text evidence="1">The sequence shown here is derived from an EMBL/GenBank/DDBJ whole genome shotgun (WGS) entry which is preliminary data.</text>
</comment>